<reference evidence="1" key="2">
    <citation type="submission" date="2020-09" db="EMBL/GenBank/DDBJ databases">
        <authorList>
            <person name="Sun Q."/>
            <person name="Ohkuma M."/>
        </authorList>
    </citation>
    <scope>NUCLEOTIDE SEQUENCE</scope>
    <source>
        <strain evidence="1">JCM 3086</strain>
    </source>
</reference>
<reference evidence="1" key="1">
    <citation type="journal article" date="2014" name="Int. J. Syst. Evol. Microbiol.">
        <title>Complete genome sequence of Corynebacterium casei LMG S-19264T (=DSM 44701T), isolated from a smear-ripened cheese.</title>
        <authorList>
            <consortium name="US DOE Joint Genome Institute (JGI-PGF)"/>
            <person name="Walter F."/>
            <person name="Albersmeier A."/>
            <person name="Kalinowski J."/>
            <person name="Ruckert C."/>
        </authorList>
    </citation>
    <scope>NUCLEOTIDE SEQUENCE</scope>
    <source>
        <strain evidence="1">JCM 3086</strain>
    </source>
</reference>
<organism evidence="1 2">
    <name type="scientific">Streptomyces brasiliensis</name>
    <dbReference type="NCBI Taxonomy" id="1954"/>
    <lineage>
        <taxon>Bacteria</taxon>
        <taxon>Bacillati</taxon>
        <taxon>Actinomycetota</taxon>
        <taxon>Actinomycetes</taxon>
        <taxon>Kitasatosporales</taxon>
        <taxon>Streptomycetaceae</taxon>
        <taxon>Streptomyces</taxon>
    </lineage>
</organism>
<comment type="caution">
    <text evidence="1">The sequence shown here is derived from an EMBL/GenBank/DDBJ whole genome shotgun (WGS) entry which is preliminary data.</text>
</comment>
<protein>
    <submittedName>
        <fullName evidence="1">Uncharacterized protein</fullName>
    </submittedName>
</protein>
<accession>A0A917LDS3</accession>
<dbReference type="Proteomes" id="UP000657574">
    <property type="component" value="Unassembled WGS sequence"/>
</dbReference>
<gene>
    <name evidence="1" type="ORF">GCM10010121_082090</name>
</gene>
<dbReference type="EMBL" id="BMQA01000059">
    <property type="protein sequence ID" value="GGJ58982.1"/>
    <property type="molecule type" value="Genomic_DNA"/>
</dbReference>
<dbReference type="AlphaFoldDB" id="A0A917LDS3"/>
<evidence type="ECO:0000313" key="2">
    <source>
        <dbReference type="Proteomes" id="UP000657574"/>
    </source>
</evidence>
<sequence length="85" mass="8860">MTRAPAHSTVALHGWVHDVPTGTVDAVGPFPAPAARPQPLGSGVAQVAYAAARRSAQEFFGTGDYESLAEGMAFPELNALFSEPH</sequence>
<keyword evidence="2" id="KW-1185">Reference proteome</keyword>
<proteinExistence type="predicted"/>
<evidence type="ECO:0000313" key="1">
    <source>
        <dbReference type="EMBL" id="GGJ58982.1"/>
    </source>
</evidence>
<name>A0A917LDS3_9ACTN</name>